<dbReference type="Pfam" id="PF20077">
    <property type="entry name" value="CcmD_alt"/>
    <property type="match status" value="1"/>
</dbReference>
<keyword evidence="1" id="KW-0472">Membrane</keyword>
<feature type="signal peptide" evidence="2">
    <location>
        <begin position="1"/>
        <end position="26"/>
    </location>
</feature>
<protein>
    <recommendedName>
        <fullName evidence="5">CcmD family protein</fullName>
    </recommendedName>
</protein>
<dbReference type="Proteomes" id="UP000245880">
    <property type="component" value="Unassembled WGS sequence"/>
</dbReference>
<sequence>MKRSVIMKRLTTLFSFLLLMAITVSAQTPDSSVEMATRLRQDGKIWVVVAVIAVVFIGIIANLLRLEMKVRKMEKELNIK</sequence>
<accession>A0A316B2Q7</accession>
<proteinExistence type="predicted"/>
<organism evidence="3 4">
    <name type="scientific">Dyadobacter jejuensis</name>
    <dbReference type="NCBI Taxonomy" id="1082580"/>
    <lineage>
        <taxon>Bacteria</taxon>
        <taxon>Pseudomonadati</taxon>
        <taxon>Bacteroidota</taxon>
        <taxon>Cytophagia</taxon>
        <taxon>Cytophagales</taxon>
        <taxon>Spirosomataceae</taxon>
        <taxon>Dyadobacter</taxon>
    </lineage>
</organism>
<evidence type="ECO:0008006" key="5">
    <source>
        <dbReference type="Google" id="ProtNLM"/>
    </source>
</evidence>
<evidence type="ECO:0000313" key="4">
    <source>
        <dbReference type="Proteomes" id="UP000245880"/>
    </source>
</evidence>
<keyword evidence="1" id="KW-1133">Transmembrane helix</keyword>
<feature type="chain" id="PRO_5016289879" description="CcmD family protein" evidence="2">
    <location>
        <begin position="27"/>
        <end position="80"/>
    </location>
</feature>
<dbReference type="EMBL" id="QGDT01000010">
    <property type="protein sequence ID" value="PWJ56827.1"/>
    <property type="molecule type" value="Genomic_DNA"/>
</dbReference>
<keyword evidence="4" id="KW-1185">Reference proteome</keyword>
<dbReference type="AlphaFoldDB" id="A0A316B2Q7"/>
<name>A0A316B2Q7_9BACT</name>
<keyword evidence="2" id="KW-0732">Signal</keyword>
<gene>
    <name evidence="3" type="ORF">CLV98_110138</name>
</gene>
<keyword evidence="1" id="KW-0812">Transmembrane</keyword>
<comment type="caution">
    <text evidence="3">The sequence shown here is derived from an EMBL/GenBank/DDBJ whole genome shotgun (WGS) entry which is preliminary data.</text>
</comment>
<evidence type="ECO:0000313" key="3">
    <source>
        <dbReference type="EMBL" id="PWJ56827.1"/>
    </source>
</evidence>
<feature type="transmembrane region" description="Helical" evidence="1">
    <location>
        <begin position="45"/>
        <end position="64"/>
    </location>
</feature>
<evidence type="ECO:0000256" key="2">
    <source>
        <dbReference type="SAM" id="SignalP"/>
    </source>
</evidence>
<reference evidence="3 4" key="1">
    <citation type="submission" date="2018-03" db="EMBL/GenBank/DDBJ databases">
        <title>Genomic Encyclopedia of Archaeal and Bacterial Type Strains, Phase II (KMG-II): from individual species to whole genera.</title>
        <authorList>
            <person name="Goeker M."/>
        </authorList>
    </citation>
    <scope>NUCLEOTIDE SEQUENCE [LARGE SCALE GENOMIC DNA]</scope>
    <source>
        <strain evidence="3 4">DSM 100346</strain>
    </source>
</reference>
<evidence type="ECO:0000256" key="1">
    <source>
        <dbReference type="SAM" id="Phobius"/>
    </source>
</evidence>